<evidence type="ECO:0000259" key="1">
    <source>
        <dbReference type="Pfam" id="PF06983"/>
    </source>
</evidence>
<dbReference type="OrthoDB" id="9795306at2"/>
<accession>A0A6N9Q357</accession>
<evidence type="ECO:0000313" key="2">
    <source>
        <dbReference type="EMBL" id="NBI29245.1"/>
    </source>
</evidence>
<name>A0A6N9Q357_9BACL</name>
<dbReference type="PANTHER" id="PTHR33990:SF1">
    <property type="entry name" value="PROTEIN YJDN"/>
    <property type="match status" value="1"/>
</dbReference>
<proteinExistence type="predicted"/>
<gene>
    <name evidence="2" type="ORF">ERL59_09770</name>
</gene>
<dbReference type="CDD" id="cd06588">
    <property type="entry name" value="PhnB_like"/>
    <property type="match status" value="1"/>
</dbReference>
<keyword evidence="3" id="KW-1185">Reference proteome</keyword>
<dbReference type="InterPro" id="IPR029068">
    <property type="entry name" value="Glyas_Bleomycin-R_OHBP_Dase"/>
</dbReference>
<dbReference type="SUPFAM" id="SSF54593">
    <property type="entry name" value="Glyoxalase/Bleomycin resistance protein/Dihydroxybiphenyl dioxygenase"/>
    <property type="match status" value="1"/>
</dbReference>
<dbReference type="Pfam" id="PF06983">
    <property type="entry name" value="3-dmu-9_3-mt"/>
    <property type="match status" value="1"/>
</dbReference>
<organism evidence="2 3">
    <name type="scientific">Chengkuizengella marina</name>
    <dbReference type="NCBI Taxonomy" id="2507566"/>
    <lineage>
        <taxon>Bacteria</taxon>
        <taxon>Bacillati</taxon>
        <taxon>Bacillota</taxon>
        <taxon>Bacilli</taxon>
        <taxon>Bacillales</taxon>
        <taxon>Paenibacillaceae</taxon>
        <taxon>Chengkuizengella</taxon>
    </lineage>
</organism>
<dbReference type="PANTHER" id="PTHR33990">
    <property type="entry name" value="PROTEIN YJDN-RELATED"/>
    <property type="match status" value="1"/>
</dbReference>
<protein>
    <submittedName>
        <fullName evidence="2">VOC family protein</fullName>
    </submittedName>
</protein>
<dbReference type="RefSeq" id="WP_160646043.1">
    <property type="nucleotide sequence ID" value="NZ_SIJB01000023.1"/>
</dbReference>
<dbReference type="EMBL" id="SIJB01000023">
    <property type="protein sequence ID" value="NBI29245.1"/>
    <property type="molecule type" value="Genomic_DNA"/>
</dbReference>
<reference evidence="2 3" key="1">
    <citation type="submission" date="2019-01" db="EMBL/GenBank/DDBJ databases">
        <title>Chengkuizengella sp. nov., isolated from deep-sea sediment of East Pacific Ocean.</title>
        <authorList>
            <person name="Yang J."/>
            <person name="Lai Q."/>
            <person name="Shao Z."/>
        </authorList>
    </citation>
    <scope>NUCLEOTIDE SEQUENCE [LARGE SCALE GENOMIC DNA]</scope>
    <source>
        <strain evidence="2 3">YPA3-1-1</strain>
    </source>
</reference>
<sequence length="133" mass="15197">MARLYPYIFSNDAKKQAEFYVQALQGEMINVQTYSDAPEAAKEIKDKVMHLVFQAAGIHFFMSDSVKEPIQSGNQMDLTLEFETEEAARNAFDNLSNGGKVVMPFEKMFWGSMFGRLEDSYGVRWQITTQMGE</sequence>
<comment type="caution">
    <text evidence="2">The sequence shown here is derived from an EMBL/GenBank/DDBJ whole genome shotgun (WGS) entry which is preliminary data.</text>
</comment>
<dbReference type="Proteomes" id="UP000448943">
    <property type="component" value="Unassembled WGS sequence"/>
</dbReference>
<evidence type="ECO:0000313" key="3">
    <source>
        <dbReference type="Proteomes" id="UP000448943"/>
    </source>
</evidence>
<dbReference type="Gene3D" id="3.10.180.10">
    <property type="entry name" value="2,3-Dihydroxybiphenyl 1,2-Dioxygenase, domain 1"/>
    <property type="match status" value="1"/>
</dbReference>
<feature type="domain" description="PhnB-like" evidence="1">
    <location>
        <begin position="8"/>
        <end position="128"/>
    </location>
</feature>
<dbReference type="AlphaFoldDB" id="A0A6N9Q357"/>
<dbReference type="InterPro" id="IPR028973">
    <property type="entry name" value="PhnB-like"/>
</dbReference>